<evidence type="ECO:0000313" key="2">
    <source>
        <dbReference type="Proteomes" id="UP000070089"/>
    </source>
</evidence>
<gene>
    <name evidence="1" type="ORF">QR46_3567</name>
</gene>
<organism evidence="1 2">
    <name type="scientific">Giardia duodenalis assemblage B</name>
    <dbReference type="NCBI Taxonomy" id="1394984"/>
    <lineage>
        <taxon>Eukaryota</taxon>
        <taxon>Metamonada</taxon>
        <taxon>Diplomonadida</taxon>
        <taxon>Hexamitidae</taxon>
        <taxon>Giardiinae</taxon>
        <taxon>Giardia</taxon>
    </lineage>
</organism>
<dbReference type="AlphaFoldDB" id="A0A132NR29"/>
<protein>
    <submittedName>
        <fullName evidence="1">Minichromosome maintenance protein mcm6</fullName>
    </submittedName>
</protein>
<proteinExistence type="predicted"/>
<reference evidence="1 2" key="1">
    <citation type="journal article" date="2015" name="Mol. Biochem. Parasitol.">
        <title>Identification of polymorphic genes for use in assemblage B genotyping assays through comparative genomics of multiple assemblage B Giardia duodenalis isolates.</title>
        <authorList>
            <person name="Wielinga C."/>
            <person name="Thompson R.C."/>
            <person name="Monis P."/>
            <person name="Ryan U."/>
        </authorList>
    </citation>
    <scope>NUCLEOTIDE SEQUENCE [LARGE SCALE GENOMIC DNA]</scope>
    <source>
        <strain evidence="1 2">BAH15c1</strain>
    </source>
</reference>
<dbReference type="Proteomes" id="UP000070089">
    <property type="component" value="Unassembled WGS sequence"/>
</dbReference>
<accession>A0A132NR29</accession>
<comment type="caution">
    <text evidence="1">The sequence shown here is derived from an EMBL/GenBank/DDBJ whole genome shotgun (WGS) entry which is preliminary data.</text>
</comment>
<dbReference type="EMBL" id="JXTI01000116">
    <property type="protein sequence ID" value="KWX12468.1"/>
    <property type="molecule type" value="Genomic_DNA"/>
</dbReference>
<dbReference type="VEuPathDB" id="GiardiaDB:QR46_3567"/>
<sequence>MKESLLYFLQWRAFSIMHHPVPFKCKNGTIGEDICKTLHE</sequence>
<evidence type="ECO:0000313" key="1">
    <source>
        <dbReference type="EMBL" id="KWX12468.1"/>
    </source>
</evidence>
<name>A0A132NR29_GIAIN</name>